<gene>
    <name evidence="2" type="ORF">CDAR_35581</name>
</gene>
<feature type="region of interest" description="Disordered" evidence="1">
    <location>
        <begin position="1"/>
        <end position="26"/>
    </location>
</feature>
<evidence type="ECO:0000313" key="2">
    <source>
        <dbReference type="EMBL" id="GIY34409.1"/>
    </source>
</evidence>
<dbReference type="Proteomes" id="UP001054837">
    <property type="component" value="Unassembled WGS sequence"/>
</dbReference>
<feature type="compositionally biased region" description="Polar residues" evidence="1">
    <location>
        <begin position="1"/>
        <end position="11"/>
    </location>
</feature>
<comment type="caution">
    <text evidence="2">The sequence shown here is derived from an EMBL/GenBank/DDBJ whole genome shotgun (WGS) entry which is preliminary data.</text>
</comment>
<accession>A0AAV4SM62</accession>
<dbReference type="EMBL" id="BPLQ01008057">
    <property type="protein sequence ID" value="GIY34409.1"/>
    <property type="molecule type" value="Genomic_DNA"/>
</dbReference>
<name>A0AAV4SM62_9ARAC</name>
<evidence type="ECO:0000313" key="3">
    <source>
        <dbReference type="Proteomes" id="UP001054837"/>
    </source>
</evidence>
<keyword evidence="3" id="KW-1185">Reference proteome</keyword>
<protein>
    <submittedName>
        <fullName evidence="2">Uncharacterized protein</fullName>
    </submittedName>
</protein>
<reference evidence="2 3" key="1">
    <citation type="submission" date="2021-06" db="EMBL/GenBank/DDBJ databases">
        <title>Caerostris darwini draft genome.</title>
        <authorList>
            <person name="Kono N."/>
            <person name="Arakawa K."/>
        </authorList>
    </citation>
    <scope>NUCLEOTIDE SEQUENCE [LARGE SCALE GENOMIC DNA]</scope>
</reference>
<sequence>MRTSNAESNGSAALVDKQNSECSMPAGGLRYSPCFERREMDGDLPCFVNRIAFANILRCDNHARQYSSPISGGLMANWLAPQTSGSIPGRSMDVG</sequence>
<proteinExistence type="predicted"/>
<organism evidence="2 3">
    <name type="scientific">Caerostris darwini</name>
    <dbReference type="NCBI Taxonomy" id="1538125"/>
    <lineage>
        <taxon>Eukaryota</taxon>
        <taxon>Metazoa</taxon>
        <taxon>Ecdysozoa</taxon>
        <taxon>Arthropoda</taxon>
        <taxon>Chelicerata</taxon>
        <taxon>Arachnida</taxon>
        <taxon>Araneae</taxon>
        <taxon>Araneomorphae</taxon>
        <taxon>Entelegynae</taxon>
        <taxon>Araneoidea</taxon>
        <taxon>Araneidae</taxon>
        <taxon>Caerostris</taxon>
    </lineage>
</organism>
<dbReference type="AlphaFoldDB" id="A0AAV4SM62"/>
<evidence type="ECO:0000256" key="1">
    <source>
        <dbReference type="SAM" id="MobiDB-lite"/>
    </source>
</evidence>